<protein>
    <submittedName>
        <fullName evidence="2">Uncharacterized protein</fullName>
    </submittedName>
</protein>
<feature type="non-terminal residue" evidence="2">
    <location>
        <position position="1"/>
    </location>
</feature>
<evidence type="ECO:0000313" key="2">
    <source>
        <dbReference type="EMBL" id="KAK2112147.1"/>
    </source>
</evidence>
<sequence>DVWLIMWPQGGRILSPGVIGMPGMGSRSGATPPPAPSMQTTSSVLILQKPQGPEERLNAHFHQPESPFNARN</sequence>
<proteinExistence type="predicted"/>
<name>A0ABQ9VVH3_SAGOE</name>
<evidence type="ECO:0000256" key="1">
    <source>
        <dbReference type="SAM" id="MobiDB-lite"/>
    </source>
</evidence>
<gene>
    <name evidence="2" type="ORF">P7K49_011894</name>
</gene>
<organism evidence="2 3">
    <name type="scientific">Saguinus oedipus</name>
    <name type="common">Cotton-top tamarin</name>
    <name type="synonym">Oedipomidas oedipus</name>
    <dbReference type="NCBI Taxonomy" id="9490"/>
    <lineage>
        <taxon>Eukaryota</taxon>
        <taxon>Metazoa</taxon>
        <taxon>Chordata</taxon>
        <taxon>Craniata</taxon>
        <taxon>Vertebrata</taxon>
        <taxon>Euteleostomi</taxon>
        <taxon>Mammalia</taxon>
        <taxon>Eutheria</taxon>
        <taxon>Euarchontoglires</taxon>
        <taxon>Primates</taxon>
        <taxon>Haplorrhini</taxon>
        <taxon>Platyrrhini</taxon>
        <taxon>Cebidae</taxon>
        <taxon>Callitrichinae</taxon>
        <taxon>Saguinus</taxon>
    </lineage>
</organism>
<reference evidence="2 3" key="1">
    <citation type="submission" date="2023-05" db="EMBL/GenBank/DDBJ databases">
        <title>B98-5 Cell Line De Novo Hybrid Assembly: An Optical Mapping Approach.</title>
        <authorList>
            <person name="Kananen K."/>
            <person name="Auerbach J.A."/>
            <person name="Kautto E."/>
            <person name="Blachly J.S."/>
        </authorList>
    </citation>
    <scope>NUCLEOTIDE SEQUENCE [LARGE SCALE GENOMIC DNA]</scope>
    <source>
        <strain evidence="2">B95-8</strain>
        <tissue evidence="2">Cell line</tissue>
    </source>
</reference>
<comment type="caution">
    <text evidence="2">The sequence shown here is derived from an EMBL/GenBank/DDBJ whole genome shotgun (WGS) entry which is preliminary data.</text>
</comment>
<accession>A0ABQ9VVH3</accession>
<dbReference type="Proteomes" id="UP001266305">
    <property type="component" value="Unassembled WGS sequence"/>
</dbReference>
<keyword evidence="3" id="KW-1185">Reference proteome</keyword>
<feature type="region of interest" description="Disordered" evidence="1">
    <location>
        <begin position="17"/>
        <end position="72"/>
    </location>
</feature>
<evidence type="ECO:0000313" key="3">
    <source>
        <dbReference type="Proteomes" id="UP001266305"/>
    </source>
</evidence>
<dbReference type="EMBL" id="JASSZA010000005">
    <property type="protein sequence ID" value="KAK2112147.1"/>
    <property type="molecule type" value="Genomic_DNA"/>
</dbReference>